<sequence length="661" mass="75259">MIFLQGSNDRGVHGFVIFSIKDFDLYEYFLRLCTNAFWLSKRYSTCGPGNEFDNESKLSSIYTLDFADYSAVSFSNFCFTNRNYLVTCCCERCTRVLDYLDKNHHDSVSSQNLKKLLLNEQNCLTKFLIHNNQYQTLEYKLLKISFNCLVIKKIIKDKFYPLFNGPESGLISLFQSCFVLCKNIELLSHYSSENTKNPLGVSSLVLDILFEYAELWEELELPIFSFIFLQLENSISTNHPVTQDDFIYSNPFSVLQNSNHFKYFNVVYDEVINENSKVEYFKDFLETSFKNQGSHDTDVLRALLRLTRGYGLEDLKVLTRLARCESVKDKRANFYAELVKYFERAVSLKPMVEFSHDLGLAPEASYFSNFLNFSPLKLQNGQVVCRKGLEAIVLQPDTLEKVTSFLSQHLGTGSPENKNASIALAITGDSGVGKTTLAHCLAQEMNSVFFPVNVTSFLRPQVGLSEKLFHSFISKIRNHFTGSGSGRRRDLVKCVILLEGLEALNGNEGYLKRFLSGLRSEFDDISSQSKFSSDYSILFVTTCQRLSDLPGKIRMIFNEIIPIKAPKMDEKFAQDCFELFLNLRCDFMERMGDLVEYVSKRSHLSKLSPLKIATISKNASLHTAAESSVLFRGDLSTSESHTKTSLVCMETLISILDSTLT</sequence>
<evidence type="ECO:0000313" key="3">
    <source>
        <dbReference type="Proteomes" id="UP000244803"/>
    </source>
</evidence>
<name>A0A976M7Q6_THEOR</name>
<dbReference type="OrthoDB" id="361275at2759"/>
<evidence type="ECO:0000259" key="1">
    <source>
        <dbReference type="SMART" id="SM00382"/>
    </source>
</evidence>
<dbReference type="SUPFAM" id="SSF52540">
    <property type="entry name" value="P-loop containing nucleoside triphosphate hydrolases"/>
    <property type="match status" value="1"/>
</dbReference>
<reference evidence="2" key="1">
    <citation type="submission" date="2022-07" db="EMBL/GenBank/DDBJ databases">
        <title>Evaluation of T. orientalis genome assembly methods using nanopore sequencing and analysis of variation between genomes.</title>
        <authorList>
            <person name="Yam J."/>
            <person name="Micallef M.L."/>
            <person name="Liu M."/>
            <person name="Djordjevic S.P."/>
            <person name="Bogema D.R."/>
            <person name="Jenkins C."/>
        </authorList>
    </citation>
    <scope>NUCLEOTIDE SEQUENCE</scope>
    <source>
        <strain evidence="2">Fish Creek</strain>
    </source>
</reference>
<dbReference type="Gene3D" id="3.40.50.300">
    <property type="entry name" value="P-loop containing nucleotide triphosphate hydrolases"/>
    <property type="match status" value="1"/>
</dbReference>
<accession>A0A976M7Q6</accession>
<protein>
    <recommendedName>
        <fullName evidence="1">AAA+ ATPase domain-containing protein</fullName>
    </recommendedName>
</protein>
<feature type="domain" description="AAA+ ATPase" evidence="1">
    <location>
        <begin position="420"/>
        <end position="567"/>
    </location>
</feature>
<dbReference type="GO" id="GO:0016887">
    <property type="term" value="F:ATP hydrolysis activity"/>
    <property type="evidence" value="ECO:0007669"/>
    <property type="project" value="InterPro"/>
</dbReference>
<organism evidence="2 3">
    <name type="scientific">Theileria orientalis</name>
    <dbReference type="NCBI Taxonomy" id="68886"/>
    <lineage>
        <taxon>Eukaryota</taxon>
        <taxon>Sar</taxon>
        <taxon>Alveolata</taxon>
        <taxon>Apicomplexa</taxon>
        <taxon>Aconoidasida</taxon>
        <taxon>Piroplasmida</taxon>
        <taxon>Theileriidae</taxon>
        <taxon>Theileria</taxon>
    </lineage>
</organism>
<evidence type="ECO:0000313" key="2">
    <source>
        <dbReference type="EMBL" id="UKJ90031.1"/>
    </source>
</evidence>
<dbReference type="Proteomes" id="UP000244803">
    <property type="component" value="Chromosome 4"/>
</dbReference>
<dbReference type="InterPro" id="IPR027417">
    <property type="entry name" value="P-loop_NTPase"/>
</dbReference>
<dbReference type="GO" id="GO:0005524">
    <property type="term" value="F:ATP binding"/>
    <property type="evidence" value="ECO:0007669"/>
    <property type="project" value="InterPro"/>
</dbReference>
<gene>
    <name evidence="2" type="ORF">MACJ_003289</name>
</gene>
<proteinExistence type="predicted"/>
<dbReference type="EMBL" id="CP056067">
    <property type="protein sequence ID" value="UKJ90031.1"/>
    <property type="molecule type" value="Genomic_DNA"/>
</dbReference>
<dbReference type="SMART" id="SM00382">
    <property type="entry name" value="AAA"/>
    <property type="match status" value="1"/>
</dbReference>
<dbReference type="InterPro" id="IPR003593">
    <property type="entry name" value="AAA+_ATPase"/>
</dbReference>
<dbReference type="AlphaFoldDB" id="A0A976M7Q6"/>
<dbReference type="Pfam" id="PF00004">
    <property type="entry name" value="AAA"/>
    <property type="match status" value="1"/>
</dbReference>
<dbReference type="InterPro" id="IPR003959">
    <property type="entry name" value="ATPase_AAA_core"/>
</dbReference>